<dbReference type="PATRIC" id="fig|525365.8.peg.1077"/>
<dbReference type="HOGENOM" id="CLU_025050_0_0_9"/>
<feature type="domain" description="TerB-C" evidence="2">
    <location>
        <begin position="476"/>
        <end position="614"/>
    </location>
</feature>
<dbReference type="OrthoDB" id="2663344at2"/>
<organism evidence="3 4">
    <name type="scientific">Lactobacillus ultunensis DSM 16047</name>
    <dbReference type="NCBI Taxonomy" id="525365"/>
    <lineage>
        <taxon>Bacteria</taxon>
        <taxon>Bacillati</taxon>
        <taxon>Bacillota</taxon>
        <taxon>Bacilli</taxon>
        <taxon>Lactobacillales</taxon>
        <taxon>Lactobacillaceae</taxon>
        <taxon>Lactobacillus</taxon>
    </lineage>
</organism>
<reference evidence="3 4" key="1">
    <citation type="submission" date="2009-01" db="EMBL/GenBank/DDBJ databases">
        <authorList>
            <person name="Qin X."/>
            <person name="Bachman B."/>
            <person name="Battles P."/>
            <person name="Bell A."/>
            <person name="Bess C."/>
            <person name="Bickham C."/>
            <person name="Chaboub L."/>
            <person name="Chen D."/>
            <person name="Coyle M."/>
            <person name="Deiros D.R."/>
            <person name="Dinh H."/>
            <person name="Forbes L."/>
            <person name="Fowler G."/>
            <person name="Francisco L."/>
            <person name="Fu Q."/>
            <person name="Gubbala S."/>
            <person name="Hale W."/>
            <person name="Han Y."/>
            <person name="Hemphill L."/>
            <person name="Highlander S.K."/>
            <person name="Hirani K."/>
            <person name="Hogues M."/>
            <person name="Jackson L."/>
            <person name="Jakkamsetti A."/>
            <person name="Javaid M."/>
            <person name="Jiang H."/>
            <person name="Korchina V."/>
            <person name="Kovar C."/>
            <person name="Lara F."/>
            <person name="Lee S."/>
            <person name="Mata R."/>
            <person name="Mathew T."/>
            <person name="Moen C."/>
            <person name="Morales K."/>
            <person name="Munidasa M."/>
            <person name="Nazareth L."/>
            <person name="Ngo R."/>
            <person name="Nguyen L."/>
            <person name="Okwuonu G."/>
            <person name="Ongeri F."/>
            <person name="Patil S."/>
            <person name="Petrosino J."/>
            <person name="Pham C."/>
            <person name="Pham P."/>
            <person name="Pu L.-L."/>
            <person name="Puazo M."/>
            <person name="Raj R."/>
            <person name="Reid J."/>
            <person name="Rouhana J."/>
            <person name="Saada N."/>
            <person name="Shang Y."/>
            <person name="Simmons D."/>
            <person name="Thornton R."/>
            <person name="Warren J."/>
            <person name="Weissenberger G."/>
            <person name="Zhang J."/>
            <person name="Zhang L."/>
            <person name="Zhou C."/>
            <person name="Zhu D."/>
            <person name="Muzny D."/>
            <person name="Worley K."/>
            <person name="Gibbs R."/>
        </authorList>
    </citation>
    <scope>NUCLEOTIDE SEQUENCE [LARGE SCALE GENOMIC DNA]</scope>
    <source>
        <strain evidence="3 4">DSM 16047</strain>
    </source>
</reference>
<evidence type="ECO:0000313" key="4">
    <source>
        <dbReference type="Proteomes" id="UP000005583"/>
    </source>
</evidence>
<evidence type="ECO:0000259" key="2">
    <source>
        <dbReference type="Pfam" id="PF15615"/>
    </source>
</evidence>
<feature type="domain" description="TerB N-terminal" evidence="1">
    <location>
        <begin position="150"/>
        <end position="367"/>
    </location>
</feature>
<sequence length="620" mass="73006">MDSNQLFKYVYAKYGLKFEPAIPGSTSVYVLMSPVDSGYFAMLSRFKNSGESSAAMLEMNCGSFAGTIRDLPGFMDPIRMRDADWVGIMLGNPRNDNAIRKALDYAFKLAMNDKQTNVSQDQFLYIPGSKVEEKYKAQPIKPRPNLIKKNKHGEVPDKIRKMLEMYDYSILPTKGRGKNFYVQGRFMADYEDNYPKFFTFKYFYPTYHDMNVGQLRSYFTWRTKLRKGDYRRTSTSYAYVYIYELLNNLGVKDPQEGYDKLLEFKHKYVEKFDLSIASYLDDWLKEYVLFYNLGSEAIKQNFDKEIQEDHDYLVLRHPEQFSAKELAEVFAQKTSYWNSSKVICQNKEKFIQILQCVWRELLNAKKYGIAYYSTFIAKTKTSQKKVFFNAVFYPRNVKVQDQEIDAVRKYAYLPNNYNPFWSIRYDEAVKRQKTNLNTFLHELDRVAREKLKLGRPIKPRFIDQAVLKAIDQGIINYQEQEKRAKINQIKIDFSDLDKIRANASATRESLLTDEEKELEQEESKPVVKQEIENRDQDEISSENEYGLDQNEMFLLIALLEKKPWQAYLKQHHLMASILVDSINEKLMDEIGDSVIEFDENDQPQIIEDYQDDLEDMFLKG</sequence>
<dbReference type="Pfam" id="PF13208">
    <property type="entry name" value="TerB_N"/>
    <property type="match status" value="1"/>
</dbReference>
<name>C2ELD6_9LACO</name>
<protein>
    <recommendedName>
        <fullName evidence="5">TerB-C domain-containing protein</fullName>
    </recommendedName>
</protein>
<dbReference type="Proteomes" id="UP000005583">
    <property type="component" value="Unassembled WGS sequence"/>
</dbReference>
<dbReference type="EMBL" id="ACGU01000031">
    <property type="protein sequence ID" value="EEJ72658.1"/>
    <property type="molecule type" value="Genomic_DNA"/>
</dbReference>
<evidence type="ECO:0000259" key="1">
    <source>
        <dbReference type="Pfam" id="PF13208"/>
    </source>
</evidence>
<evidence type="ECO:0008006" key="5">
    <source>
        <dbReference type="Google" id="ProtNLM"/>
    </source>
</evidence>
<dbReference type="InterPro" id="IPR025266">
    <property type="entry name" value="TerB_N"/>
</dbReference>
<proteinExistence type="predicted"/>
<dbReference type="AlphaFoldDB" id="C2ELD6"/>
<keyword evidence="4" id="KW-1185">Reference proteome</keyword>
<accession>C2ELD6</accession>
<dbReference type="RefSeq" id="WP_007125014.1">
    <property type="nucleotide sequence ID" value="NZ_AZFO01000029.1"/>
</dbReference>
<dbReference type="InterPro" id="IPR028932">
    <property type="entry name" value="TerB-C"/>
</dbReference>
<dbReference type="STRING" id="525365.HMPREF0548_0482"/>
<dbReference type="eggNOG" id="ENOG502ZCFF">
    <property type="taxonomic scope" value="Bacteria"/>
</dbReference>
<comment type="caution">
    <text evidence="3">The sequence shown here is derived from an EMBL/GenBank/DDBJ whole genome shotgun (WGS) entry which is preliminary data.</text>
</comment>
<evidence type="ECO:0000313" key="3">
    <source>
        <dbReference type="EMBL" id="EEJ72658.1"/>
    </source>
</evidence>
<dbReference type="Pfam" id="PF15615">
    <property type="entry name" value="TerB_C"/>
    <property type="match status" value="1"/>
</dbReference>
<gene>
    <name evidence="3" type="ORF">HMPREF0548_0482</name>
</gene>